<sequence length="138" mass="15553">MEEGEVPTHYPASDQIKHSPVLTWQGKHCDHQDGLPSCTRGRLLSCHRDSTCQDLEKNQKKRGKWILLALPSVAMVTDSPARGFGASVIYRIKGKLHQTVHFSSAPEVIKKILFRQFIKESMQLGFKVLKAVVKNAIF</sequence>
<organism evidence="1 2">
    <name type="scientific">Alligator mississippiensis</name>
    <name type="common">American alligator</name>
    <dbReference type="NCBI Taxonomy" id="8496"/>
    <lineage>
        <taxon>Eukaryota</taxon>
        <taxon>Metazoa</taxon>
        <taxon>Chordata</taxon>
        <taxon>Craniata</taxon>
        <taxon>Vertebrata</taxon>
        <taxon>Euteleostomi</taxon>
        <taxon>Archelosauria</taxon>
        <taxon>Archosauria</taxon>
        <taxon>Crocodylia</taxon>
        <taxon>Alligatoridae</taxon>
        <taxon>Alligatorinae</taxon>
        <taxon>Alligator</taxon>
    </lineage>
</organism>
<evidence type="ECO:0000313" key="1">
    <source>
        <dbReference type="EMBL" id="KYO48477.1"/>
    </source>
</evidence>
<dbReference type="Proteomes" id="UP000050525">
    <property type="component" value="Unassembled WGS sequence"/>
</dbReference>
<proteinExistence type="predicted"/>
<evidence type="ECO:0000313" key="2">
    <source>
        <dbReference type="Proteomes" id="UP000050525"/>
    </source>
</evidence>
<gene>
    <name evidence="1" type="ORF">Y1Q_0022667</name>
</gene>
<keyword evidence="2" id="KW-1185">Reference proteome</keyword>
<protein>
    <submittedName>
        <fullName evidence="1">Uncharacterized protein</fullName>
    </submittedName>
</protein>
<dbReference type="EMBL" id="AKHW03000190">
    <property type="protein sequence ID" value="KYO48477.1"/>
    <property type="molecule type" value="Genomic_DNA"/>
</dbReference>
<dbReference type="AlphaFoldDB" id="A0A151PH74"/>
<comment type="caution">
    <text evidence="1">The sequence shown here is derived from an EMBL/GenBank/DDBJ whole genome shotgun (WGS) entry which is preliminary data.</text>
</comment>
<reference evidence="1 2" key="1">
    <citation type="journal article" date="2012" name="Genome Biol.">
        <title>Sequencing three crocodilian genomes to illuminate the evolution of archosaurs and amniotes.</title>
        <authorList>
            <person name="St John J.A."/>
            <person name="Braun E.L."/>
            <person name="Isberg S.R."/>
            <person name="Miles L.G."/>
            <person name="Chong A.Y."/>
            <person name="Gongora J."/>
            <person name="Dalzell P."/>
            <person name="Moran C."/>
            <person name="Bed'hom B."/>
            <person name="Abzhanov A."/>
            <person name="Burgess S.C."/>
            <person name="Cooksey A.M."/>
            <person name="Castoe T.A."/>
            <person name="Crawford N.G."/>
            <person name="Densmore L.D."/>
            <person name="Drew J.C."/>
            <person name="Edwards S.V."/>
            <person name="Faircloth B.C."/>
            <person name="Fujita M.K."/>
            <person name="Greenwold M.J."/>
            <person name="Hoffmann F.G."/>
            <person name="Howard J.M."/>
            <person name="Iguchi T."/>
            <person name="Janes D.E."/>
            <person name="Khan S.Y."/>
            <person name="Kohno S."/>
            <person name="de Koning A.J."/>
            <person name="Lance S.L."/>
            <person name="McCarthy F.M."/>
            <person name="McCormack J.E."/>
            <person name="Merchant M.E."/>
            <person name="Peterson D.G."/>
            <person name="Pollock D.D."/>
            <person name="Pourmand N."/>
            <person name="Raney B.J."/>
            <person name="Roessler K.A."/>
            <person name="Sanford J.R."/>
            <person name="Sawyer R.H."/>
            <person name="Schmidt C.J."/>
            <person name="Triplett E.W."/>
            <person name="Tuberville T.D."/>
            <person name="Venegas-Anaya M."/>
            <person name="Howard J.T."/>
            <person name="Jarvis E.D."/>
            <person name="Guillette L.J.Jr."/>
            <person name="Glenn T.C."/>
            <person name="Green R.E."/>
            <person name="Ray D.A."/>
        </authorList>
    </citation>
    <scope>NUCLEOTIDE SEQUENCE [LARGE SCALE GENOMIC DNA]</scope>
    <source>
        <strain evidence="1">KSC_2009_1</strain>
    </source>
</reference>
<name>A0A151PH74_ALLMI</name>
<accession>A0A151PH74</accession>